<evidence type="ECO:0000256" key="1">
    <source>
        <dbReference type="SAM" id="MobiDB-lite"/>
    </source>
</evidence>
<evidence type="ECO:0000313" key="3">
    <source>
        <dbReference type="EMBL" id="SUX20782.1"/>
    </source>
</evidence>
<name>A0A381E3M1_9GAMM</name>
<feature type="domain" description="DUF7210" evidence="2">
    <location>
        <begin position="1"/>
        <end position="39"/>
    </location>
</feature>
<reference evidence="3 4" key="1">
    <citation type="submission" date="2018-06" db="EMBL/GenBank/DDBJ databases">
        <authorList>
            <consortium name="Pathogen Informatics"/>
            <person name="Doyle S."/>
        </authorList>
    </citation>
    <scope>NUCLEOTIDE SEQUENCE [LARGE SCALE GENOMIC DNA]</scope>
    <source>
        <strain evidence="3 4">NCTC13294</strain>
    </source>
</reference>
<proteinExistence type="predicted"/>
<dbReference type="Proteomes" id="UP000254572">
    <property type="component" value="Unassembled WGS sequence"/>
</dbReference>
<feature type="compositionally biased region" description="Low complexity" evidence="1">
    <location>
        <begin position="52"/>
        <end position="67"/>
    </location>
</feature>
<organism evidence="3 4">
    <name type="scientific">Cardiobacterium valvarum</name>
    <dbReference type="NCBI Taxonomy" id="194702"/>
    <lineage>
        <taxon>Bacteria</taxon>
        <taxon>Pseudomonadati</taxon>
        <taxon>Pseudomonadota</taxon>
        <taxon>Gammaproteobacteria</taxon>
        <taxon>Cardiobacteriales</taxon>
        <taxon>Cardiobacteriaceae</taxon>
        <taxon>Cardiobacterium</taxon>
    </lineage>
</organism>
<dbReference type="InterPro" id="IPR055634">
    <property type="entry name" value="DUF7210"/>
</dbReference>
<sequence length="169" mass="18316">MRYTVLQPLRHNGKRYEAGDVIDDIDEAVAAGLIERGLILLADIGAALQQDSAPAPANEPIPINESEPANEPEPDNAPPAETHEPAEAANDPVAVEGELELTPEVVVGILYEEKPDRKPTLKKAIEMLDRHRDAGATEDGIRLTIDPQTLTQEMLDTAWILYLDPGDAA</sequence>
<feature type="region of interest" description="Disordered" evidence="1">
    <location>
        <begin position="52"/>
        <end position="97"/>
    </location>
</feature>
<dbReference type="EMBL" id="UFUW01000001">
    <property type="protein sequence ID" value="SUX20782.1"/>
    <property type="molecule type" value="Genomic_DNA"/>
</dbReference>
<protein>
    <recommendedName>
        <fullName evidence="2">DUF7210 domain-containing protein</fullName>
    </recommendedName>
</protein>
<accession>A0A381E3M1</accession>
<gene>
    <name evidence="3" type="ORF">NCTC13294_00832</name>
</gene>
<evidence type="ECO:0000313" key="4">
    <source>
        <dbReference type="Proteomes" id="UP000254572"/>
    </source>
</evidence>
<dbReference type="AlphaFoldDB" id="A0A381E3M1"/>
<evidence type="ECO:0000259" key="2">
    <source>
        <dbReference type="Pfam" id="PF23843"/>
    </source>
</evidence>
<dbReference type="Pfam" id="PF23843">
    <property type="entry name" value="DUF7210"/>
    <property type="match status" value="1"/>
</dbReference>
<dbReference type="RefSeq" id="WP_115611093.1">
    <property type="nucleotide sequence ID" value="NZ_JBHLZC010000001.1"/>
</dbReference>
<keyword evidence="4" id="KW-1185">Reference proteome</keyword>